<protein>
    <recommendedName>
        <fullName evidence="3 11">Photosystem I reaction center subunit VIII</fullName>
        <shortName evidence="11">PSI-I</shortName>
    </recommendedName>
</protein>
<evidence type="ECO:0000256" key="8">
    <source>
        <dbReference type="ARBA" id="ARBA00023078"/>
    </source>
</evidence>
<keyword evidence="7 11" id="KW-1133">Transmembrane helix</keyword>
<dbReference type="RefSeq" id="YP_009540968.1">
    <property type="nucleotide sequence ID" value="NC_039969.1"/>
</dbReference>
<dbReference type="GO" id="GO:0009522">
    <property type="term" value="C:photosystem I"/>
    <property type="evidence" value="ECO:0007669"/>
    <property type="project" value="UniProtKB-KW"/>
</dbReference>
<evidence type="ECO:0000256" key="9">
    <source>
        <dbReference type="ARBA" id="ARBA00023136"/>
    </source>
</evidence>
<name>A0A3G3LLE5_9EUGL</name>
<dbReference type="InterPro" id="IPR001302">
    <property type="entry name" value="PSI_PsaI"/>
</dbReference>
<evidence type="ECO:0000256" key="5">
    <source>
        <dbReference type="ARBA" id="ARBA00022692"/>
    </source>
</evidence>
<geneLocation type="chloroplast" evidence="12"/>
<evidence type="ECO:0000256" key="3">
    <source>
        <dbReference type="ARBA" id="ARBA00019929"/>
    </source>
</evidence>
<keyword evidence="8 11" id="KW-0793">Thylakoid</keyword>
<dbReference type="NCBIfam" id="TIGR03052">
    <property type="entry name" value="PS_I_psaI"/>
    <property type="match status" value="1"/>
</dbReference>
<dbReference type="EMBL" id="MH898670">
    <property type="protein sequence ID" value="AYQ93527.1"/>
    <property type="molecule type" value="Genomic_DNA"/>
</dbReference>
<dbReference type="GeneID" id="38462433"/>
<dbReference type="AlphaFoldDB" id="A0A3G3LLE5"/>
<evidence type="ECO:0000256" key="6">
    <source>
        <dbReference type="ARBA" id="ARBA00022836"/>
    </source>
</evidence>
<feature type="transmembrane region" description="Helical" evidence="11">
    <location>
        <begin position="6"/>
        <end position="30"/>
    </location>
</feature>
<evidence type="ECO:0000256" key="1">
    <source>
        <dbReference type="ARBA" id="ARBA00003541"/>
    </source>
</evidence>
<keyword evidence="5 11" id="KW-0812">Transmembrane</keyword>
<keyword evidence="12" id="KW-0934">Plastid</keyword>
<dbReference type="Pfam" id="PF00796">
    <property type="entry name" value="PSI_8"/>
    <property type="match status" value="1"/>
</dbReference>
<evidence type="ECO:0000313" key="12">
    <source>
        <dbReference type="EMBL" id="AYQ93527.1"/>
    </source>
</evidence>
<dbReference type="SUPFAM" id="SSF81540">
    <property type="entry name" value="Subunit VIII of photosystem I reaction centre, PsaI"/>
    <property type="match status" value="1"/>
</dbReference>
<evidence type="ECO:0000256" key="7">
    <source>
        <dbReference type="ARBA" id="ARBA00022989"/>
    </source>
</evidence>
<proteinExistence type="inferred from homology"/>
<gene>
    <name evidence="11 12" type="primary">psaI</name>
</gene>
<evidence type="ECO:0000256" key="2">
    <source>
        <dbReference type="ARBA" id="ARBA00005252"/>
    </source>
</evidence>
<sequence length="36" mass="4104">MSASFLPSIFVPFIGLVAPIIFVITFFPYIQKEEIK</sequence>
<keyword evidence="9 11" id="KW-0472">Membrane</keyword>
<evidence type="ECO:0000256" key="4">
    <source>
        <dbReference type="ARBA" id="ARBA00022531"/>
    </source>
</evidence>
<keyword evidence="12" id="KW-0150">Chloroplast</keyword>
<keyword evidence="6 11" id="KW-0603">Photosystem I</keyword>
<evidence type="ECO:0000256" key="11">
    <source>
        <dbReference type="HAMAP-Rule" id="MF_00431"/>
    </source>
</evidence>
<reference evidence="12" key="1">
    <citation type="journal article" date="2018" name="Sci. Rep.">
        <title>Dynamic evolution of inverted repeats in Euglenophyta plastid genomes.</title>
        <authorList>
            <person name="Karnkowska A."/>
            <person name="Bennett M.S."/>
            <person name="Triemer R.E."/>
        </authorList>
    </citation>
    <scope>NUCLEOTIDE SEQUENCE</scope>
</reference>
<dbReference type="GO" id="GO:0015979">
    <property type="term" value="P:photosynthesis"/>
    <property type="evidence" value="ECO:0007669"/>
    <property type="project" value="UniProtKB-UniRule"/>
</dbReference>
<dbReference type="HAMAP" id="MF_00431">
    <property type="entry name" value="PSI_PsaI"/>
    <property type="match status" value="1"/>
</dbReference>
<evidence type="ECO:0000256" key="10">
    <source>
        <dbReference type="ARBA" id="ARBA00046266"/>
    </source>
</evidence>
<comment type="subcellular location">
    <subcellularLocation>
        <location evidence="10">Plastid thylakoid membrane</location>
        <topology evidence="10">Single-pass membrane protein</topology>
    </subcellularLocation>
    <subcellularLocation>
        <location evidence="11">Plastid</location>
        <location evidence="11">Chloroplast thylakoid membrane</location>
        <topology evidence="11">Single-pass membrane protein</topology>
    </subcellularLocation>
</comment>
<dbReference type="InterPro" id="IPR036357">
    <property type="entry name" value="PSI_PsaI_sf"/>
</dbReference>
<dbReference type="GO" id="GO:0009535">
    <property type="term" value="C:chloroplast thylakoid membrane"/>
    <property type="evidence" value="ECO:0007669"/>
    <property type="project" value="UniProtKB-SubCell"/>
</dbReference>
<organism evidence="12">
    <name type="scientific">Discoplastis spathirhyncha</name>
    <dbReference type="NCBI Taxonomy" id="215771"/>
    <lineage>
        <taxon>Eukaryota</taxon>
        <taxon>Discoba</taxon>
        <taxon>Euglenozoa</taxon>
        <taxon>Euglenida</taxon>
        <taxon>Spirocuta</taxon>
        <taxon>Euglenophyceae</taxon>
        <taxon>Euglenales</taxon>
        <taxon>Phacaceae</taxon>
        <taxon>Discoplastis</taxon>
    </lineage>
</organism>
<keyword evidence="4 11" id="KW-0602">Photosynthesis</keyword>
<accession>A0A3G3LLE5</accession>
<comment type="function">
    <text evidence="1 11">May help in the organization of the PsaL subunit.</text>
</comment>
<comment type="similarity">
    <text evidence="2 11">Belongs to the PsaI family.</text>
</comment>